<evidence type="ECO:0000256" key="1">
    <source>
        <dbReference type="SAM" id="Coils"/>
    </source>
</evidence>
<feature type="coiled-coil region" evidence="1">
    <location>
        <begin position="283"/>
        <end position="328"/>
    </location>
</feature>
<dbReference type="RefSeq" id="XP_008470782.1">
    <property type="nucleotide sequence ID" value="XM_008472560.2"/>
</dbReference>
<dbReference type="GeneID" id="103508033"/>
<keyword evidence="1" id="KW-0175">Coiled coil</keyword>
<dbReference type="Proteomes" id="UP000079169">
    <property type="component" value="Unplaced"/>
</dbReference>
<evidence type="ECO:0000313" key="3">
    <source>
        <dbReference type="Proteomes" id="UP000079169"/>
    </source>
</evidence>
<keyword evidence="3" id="KW-1185">Reference proteome</keyword>
<evidence type="ECO:0000259" key="2">
    <source>
        <dbReference type="Pfam" id="PF14846"/>
    </source>
</evidence>
<dbReference type="Pfam" id="PF14846">
    <property type="entry name" value="DUF4485"/>
    <property type="match status" value="1"/>
</dbReference>
<evidence type="ECO:0000313" key="4">
    <source>
        <dbReference type="RefSeq" id="XP_008470782.1"/>
    </source>
</evidence>
<dbReference type="InterPro" id="IPR027831">
    <property type="entry name" value="DUF4485"/>
</dbReference>
<gene>
    <name evidence="4" type="primary">LOC103508033</name>
</gene>
<accession>A0A1S3CZ38</accession>
<dbReference type="PaxDb" id="121845-A0A1S3CZ38"/>
<dbReference type="KEGG" id="dci:103508033"/>
<dbReference type="AlphaFoldDB" id="A0A1S3CZ38"/>
<protein>
    <submittedName>
        <fullName evidence="4">Uncharacterized protein LOC103508033</fullName>
    </submittedName>
</protein>
<feature type="domain" description="DUF4485" evidence="2">
    <location>
        <begin position="18"/>
        <end position="81"/>
    </location>
</feature>
<sequence length="369" mass="43351">MAEEPPKIVSKIKHILKNHRTLPLEQADYVNAWLERISKAPQNENERSNLLQYAKFLEYQLKYRNLSHPFDQPPPREIAPLSVVINEQLDLNDDDQAQEASTSKSRGCKAKEKKPLCDWGQSTWIRNMKEQDSGPQEQCNDINACKEILNETKKNNLPLAEFLTKIVPYTDDNGELIREVAYNELKAFRELVFRIFSDRIQQVDKIHSSTQCIRKYEYSIMEQHQLNRAKIAQNYLKQLLPGFNYDDYINDSNYIRDILIEVDKKHASETNCEPNFLSPENSLKQQQFKLKFLKDELRRREQDNEELMDEHNNLMLQLNQAIKEQQEKSKHNIKRNKDLKDKLAGLKITAEENQVILDKILLENGPTEN</sequence>
<proteinExistence type="predicted"/>
<name>A0A1S3CZ38_DIACI</name>
<organism evidence="3 4">
    <name type="scientific">Diaphorina citri</name>
    <name type="common">Asian citrus psyllid</name>
    <dbReference type="NCBI Taxonomy" id="121845"/>
    <lineage>
        <taxon>Eukaryota</taxon>
        <taxon>Metazoa</taxon>
        <taxon>Ecdysozoa</taxon>
        <taxon>Arthropoda</taxon>
        <taxon>Hexapoda</taxon>
        <taxon>Insecta</taxon>
        <taxon>Pterygota</taxon>
        <taxon>Neoptera</taxon>
        <taxon>Paraneoptera</taxon>
        <taxon>Hemiptera</taxon>
        <taxon>Sternorrhyncha</taxon>
        <taxon>Psylloidea</taxon>
        <taxon>Psyllidae</taxon>
        <taxon>Diaphorininae</taxon>
        <taxon>Diaphorina</taxon>
    </lineage>
</organism>
<reference evidence="4" key="1">
    <citation type="submission" date="2025-08" db="UniProtKB">
        <authorList>
            <consortium name="RefSeq"/>
        </authorList>
    </citation>
    <scope>IDENTIFICATION</scope>
</reference>